<dbReference type="InterPro" id="IPR046462">
    <property type="entry name" value="TerL_nuclease"/>
</dbReference>
<dbReference type="InterPro" id="IPR046461">
    <property type="entry name" value="TerL_ATPase"/>
</dbReference>
<proteinExistence type="predicted"/>
<organism evidence="3 4">
    <name type="scientific">Amycolatopsis arida</name>
    <dbReference type="NCBI Taxonomy" id="587909"/>
    <lineage>
        <taxon>Bacteria</taxon>
        <taxon>Bacillati</taxon>
        <taxon>Actinomycetota</taxon>
        <taxon>Actinomycetes</taxon>
        <taxon>Pseudonocardiales</taxon>
        <taxon>Pseudonocardiaceae</taxon>
        <taxon>Amycolatopsis</taxon>
    </lineage>
</organism>
<protein>
    <submittedName>
        <fullName evidence="3">Phage terminase-like protein, large subunit, contains N-terminal HTH domain</fullName>
    </submittedName>
</protein>
<dbReference type="Gene3D" id="3.40.50.300">
    <property type="entry name" value="P-loop containing nucleotide triphosphate hydrolases"/>
    <property type="match status" value="1"/>
</dbReference>
<dbReference type="PANTHER" id="PTHR41287:SF1">
    <property type="entry name" value="PROTEIN YMFN"/>
    <property type="match status" value="1"/>
</dbReference>
<name>A0A1I5KCD5_9PSEU</name>
<dbReference type="InterPro" id="IPR027417">
    <property type="entry name" value="P-loop_NTPase"/>
</dbReference>
<evidence type="ECO:0000259" key="1">
    <source>
        <dbReference type="Pfam" id="PF03354"/>
    </source>
</evidence>
<evidence type="ECO:0000259" key="2">
    <source>
        <dbReference type="Pfam" id="PF20441"/>
    </source>
</evidence>
<dbReference type="Proteomes" id="UP000198727">
    <property type="component" value="Unassembled WGS sequence"/>
</dbReference>
<dbReference type="RefSeq" id="WP_243859270.1">
    <property type="nucleotide sequence ID" value="NZ_FOWW01000001.1"/>
</dbReference>
<sequence length="563" mass="63607">MAPRGRAPSDFSRRSRLPECGFTLDGKTCRKRGDHVCRPRAAHAVAFAAELCVHTKDKWARRPFVLASWQRRDIIEPLFGEVTWDPEWESYVRRYQIAWIELARKNGKSELLAFIALYLLVADGVEGAEIYGCAMDRGQAAKVFDVAARMVALSPVLSARLVVKNHIKRILDERTGSYYEVVAADAAGNLGHNPHGVVFDEVLTQRDSRLWDAMRTGMGTRAQPLMVAATTAGDDPASFARSEHDECVRIMDDPDRAWHRFAYIRNVPEDADPWDERNWPLANPALGDFLSIRSLRQEAAEAKNDPSKENAFRQYRLNQWVQQSHRWMPMHLYRQCAGTVAPAPDWLRAELAGRRAYGGLDLAAKLDLTAWALLVPDGLDGVPSMLWRFWLPEAAVTFLDSRTNGRVSQWADGGWITVTPGDVIDYDMIYADIAADSHTFKVMAAGYDEWSGEPVRQEIVKRTRLDLAPIPQTYRGLTWGMTELMALTKSRSWTHHANPVAEWCFDTVEVRHPAGDADQLRPDKPDRNAVAKRIDAVPTAAMAITRWRELAQKHARSGRMIVR</sequence>
<feature type="domain" description="Terminase large subunit-like endonuclease" evidence="2">
    <location>
        <begin position="257"/>
        <end position="548"/>
    </location>
</feature>
<reference evidence="4" key="1">
    <citation type="submission" date="2016-10" db="EMBL/GenBank/DDBJ databases">
        <authorList>
            <person name="Varghese N."/>
            <person name="Submissions S."/>
        </authorList>
    </citation>
    <scope>NUCLEOTIDE SEQUENCE [LARGE SCALE GENOMIC DNA]</scope>
    <source>
        <strain evidence="4">CGMCC 4.5579</strain>
    </source>
</reference>
<keyword evidence="4" id="KW-1185">Reference proteome</keyword>
<dbReference type="InterPro" id="IPR005021">
    <property type="entry name" value="Terminase_largesu-like"/>
</dbReference>
<dbReference type="Pfam" id="PF03354">
    <property type="entry name" value="TerL_ATPase"/>
    <property type="match status" value="1"/>
</dbReference>
<evidence type="ECO:0000313" key="4">
    <source>
        <dbReference type="Proteomes" id="UP000198727"/>
    </source>
</evidence>
<dbReference type="AlphaFoldDB" id="A0A1I5KCD5"/>
<dbReference type="STRING" id="587909.SAMN05421810_10188"/>
<dbReference type="PANTHER" id="PTHR41287">
    <property type="match status" value="1"/>
</dbReference>
<gene>
    <name evidence="3" type="ORF">SAMN05421810_10188</name>
</gene>
<accession>A0A1I5KCD5</accession>
<feature type="domain" description="Terminase large subunit-like ATPase" evidence="1">
    <location>
        <begin position="89"/>
        <end position="243"/>
    </location>
</feature>
<dbReference type="GO" id="GO:0004519">
    <property type="term" value="F:endonuclease activity"/>
    <property type="evidence" value="ECO:0007669"/>
    <property type="project" value="InterPro"/>
</dbReference>
<dbReference type="Pfam" id="PF20441">
    <property type="entry name" value="TerL_nuclease"/>
    <property type="match status" value="1"/>
</dbReference>
<evidence type="ECO:0000313" key="3">
    <source>
        <dbReference type="EMBL" id="SFO82695.1"/>
    </source>
</evidence>
<dbReference type="EMBL" id="FOWW01000001">
    <property type="protein sequence ID" value="SFO82695.1"/>
    <property type="molecule type" value="Genomic_DNA"/>
</dbReference>